<dbReference type="RefSeq" id="WP_017130734.1">
    <property type="nucleotide sequence ID" value="NZ_CP014135.1"/>
</dbReference>
<evidence type="ECO:0000313" key="2">
    <source>
        <dbReference type="Proteomes" id="UP000063229"/>
    </source>
</evidence>
<organism evidence="1 2">
    <name type="scientific">Pseudomonas agarici</name>
    <dbReference type="NCBI Taxonomy" id="46677"/>
    <lineage>
        <taxon>Bacteria</taxon>
        <taxon>Pseudomonadati</taxon>
        <taxon>Pseudomonadota</taxon>
        <taxon>Gammaproteobacteria</taxon>
        <taxon>Pseudomonadales</taxon>
        <taxon>Pseudomonadaceae</taxon>
        <taxon>Pseudomonas</taxon>
    </lineage>
</organism>
<reference evidence="1 2" key="1">
    <citation type="submission" date="2016-01" db="EMBL/GenBank/DDBJ databases">
        <authorList>
            <person name="McClelland M."/>
            <person name="Jain A."/>
            <person name="Saraogi P."/>
            <person name="Mendelson R."/>
            <person name="Westerman R."/>
            <person name="SanMiguel P."/>
            <person name="Csonka L."/>
        </authorList>
    </citation>
    <scope>NUCLEOTIDE SEQUENCE [LARGE SCALE GENOMIC DNA]</scope>
    <source>
        <strain evidence="1 2">NCPPB 2472</strain>
    </source>
</reference>
<name>A0A0X1SX23_PSEAA</name>
<proteinExistence type="predicted"/>
<dbReference type="OrthoDB" id="7024310at2"/>
<dbReference type="STRING" id="46677.AWM79_03520"/>
<keyword evidence="2" id="KW-1185">Reference proteome</keyword>
<protein>
    <submittedName>
        <fullName evidence="1">Uncharacterized protein</fullName>
    </submittedName>
</protein>
<dbReference type="EMBL" id="CP014135">
    <property type="protein sequence ID" value="AMB84423.1"/>
    <property type="molecule type" value="Genomic_DNA"/>
</dbReference>
<gene>
    <name evidence="1" type="ORF">AWM79_03520</name>
</gene>
<evidence type="ECO:0000313" key="1">
    <source>
        <dbReference type="EMBL" id="AMB84423.1"/>
    </source>
</evidence>
<accession>A0A0X1SX23</accession>
<dbReference type="KEGG" id="pagb:AWM79_03520"/>
<dbReference type="Proteomes" id="UP000063229">
    <property type="component" value="Chromosome"/>
</dbReference>
<sequence>MKNDNNIPLTDLSRCLTAYASADIVNPVENSYTAPRYAALANCMPRALWEDCLPIPPLRPS</sequence>
<dbReference type="AlphaFoldDB" id="A0A0X1SX23"/>